<evidence type="ECO:0000256" key="1">
    <source>
        <dbReference type="SAM" id="MobiDB-lite"/>
    </source>
</evidence>
<proteinExistence type="predicted"/>
<protein>
    <submittedName>
        <fullName evidence="2">Uncharacterized protein</fullName>
    </submittedName>
</protein>
<name>A0A0C2GER5_9BILA</name>
<dbReference type="EMBL" id="KN734459">
    <property type="protein sequence ID" value="KIH57364.1"/>
    <property type="molecule type" value="Genomic_DNA"/>
</dbReference>
<gene>
    <name evidence="2" type="ORF">ANCDUO_12445</name>
</gene>
<dbReference type="OrthoDB" id="5876346at2759"/>
<organism evidence="2 3">
    <name type="scientific">Ancylostoma duodenale</name>
    <dbReference type="NCBI Taxonomy" id="51022"/>
    <lineage>
        <taxon>Eukaryota</taxon>
        <taxon>Metazoa</taxon>
        <taxon>Ecdysozoa</taxon>
        <taxon>Nematoda</taxon>
        <taxon>Chromadorea</taxon>
        <taxon>Rhabditida</taxon>
        <taxon>Rhabditina</taxon>
        <taxon>Rhabditomorpha</taxon>
        <taxon>Strongyloidea</taxon>
        <taxon>Ancylostomatidae</taxon>
        <taxon>Ancylostomatinae</taxon>
        <taxon>Ancylostoma</taxon>
    </lineage>
</organism>
<evidence type="ECO:0000313" key="2">
    <source>
        <dbReference type="EMBL" id="KIH57364.1"/>
    </source>
</evidence>
<accession>A0A0C2GER5</accession>
<feature type="compositionally biased region" description="Basic and acidic residues" evidence="1">
    <location>
        <begin position="389"/>
        <end position="464"/>
    </location>
</feature>
<feature type="non-terminal residue" evidence="2">
    <location>
        <position position="470"/>
    </location>
</feature>
<dbReference type="AlphaFoldDB" id="A0A0C2GER5"/>
<evidence type="ECO:0000313" key="3">
    <source>
        <dbReference type="Proteomes" id="UP000054047"/>
    </source>
</evidence>
<feature type="compositionally biased region" description="Basic and acidic residues" evidence="1">
    <location>
        <begin position="302"/>
        <end position="319"/>
    </location>
</feature>
<feature type="compositionally biased region" description="Basic and acidic residues" evidence="1">
    <location>
        <begin position="351"/>
        <end position="360"/>
    </location>
</feature>
<feature type="region of interest" description="Disordered" evidence="1">
    <location>
        <begin position="302"/>
        <end position="470"/>
    </location>
</feature>
<keyword evidence="3" id="KW-1185">Reference proteome</keyword>
<sequence length="470" mass="52972">MRKCVMGEKYDENFDICELMREAGYPGTFRLPKSVLAVRKQANPMSHISQHTAASRSTSSHHVGPVTEVALNMFTPPNQQTWSEPGAPTPMNSGYVGVAGFNAPVGYNNVAGTVPAPVPCGVPQMMNPEVQIIESRPVNQGDMQNAEIGDVNEFFVTNVFQEREPSNNMPPQVGSPPMTPFKPENVDYGYETGQMYTPVITQPVYPPQHEPPVVRTAAGGESDRIIKFEEPSDYEQPFPPSNPDEFANFEVMSGMPMTQPVHAMGPVENVYATTNNSAEAQEGGNAANTPQEIDKYIKEIKFESSDDEVSEKVEDHGGGTEESVESAKQKSKKCKEPSSEPHDEEMDTSDVDQKRLKADQGDYLAASGSKEQKERKRSKAELDDEDDNHEAKEVKKDRSGSVDEKSERKKSDDRRERKEERFDKHGYEERREKPRVDDRRDDRSDRYRNDDRREKSDDYRRKNYDSSVPY</sequence>
<reference evidence="2 3" key="1">
    <citation type="submission" date="2013-12" db="EMBL/GenBank/DDBJ databases">
        <title>Draft genome of the parsitic nematode Ancylostoma duodenale.</title>
        <authorList>
            <person name="Mitreva M."/>
        </authorList>
    </citation>
    <scope>NUCLEOTIDE SEQUENCE [LARGE SCALE GENOMIC DNA]</scope>
    <source>
        <strain evidence="2 3">Zhejiang</strain>
    </source>
</reference>
<dbReference type="Proteomes" id="UP000054047">
    <property type="component" value="Unassembled WGS sequence"/>
</dbReference>